<sequence>MSLVACVLLLVASMVFVFYPERRVAVQRQKTRLEYLREHQTVLYDNLRDLNFENRAGKYSEEDYAAQRAQLENEAAEVLAEIDLLEARLASRHS</sequence>
<feature type="coiled-coil region" evidence="1">
    <location>
        <begin position="61"/>
        <end position="88"/>
    </location>
</feature>
<organism evidence="2">
    <name type="scientific">Acidobacterium capsulatum</name>
    <dbReference type="NCBI Taxonomy" id="33075"/>
    <lineage>
        <taxon>Bacteria</taxon>
        <taxon>Pseudomonadati</taxon>
        <taxon>Acidobacteriota</taxon>
        <taxon>Terriglobia</taxon>
        <taxon>Terriglobales</taxon>
        <taxon>Acidobacteriaceae</taxon>
        <taxon>Acidobacterium</taxon>
    </lineage>
</organism>
<reference evidence="2" key="1">
    <citation type="journal article" date="2020" name="mSystems">
        <title>Genome- and Community-Level Interaction Insights into Carbon Utilization and Element Cycling Functions of Hydrothermarchaeota in Hydrothermal Sediment.</title>
        <authorList>
            <person name="Zhou Z."/>
            <person name="Liu Y."/>
            <person name="Xu W."/>
            <person name="Pan J."/>
            <person name="Luo Z.H."/>
            <person name="Li M."/>
        </authorList>
    </citation>
    <scope>NUCLEOTIDE SEQUENCE [LARGE SCALE GENOMIC DNA]</scope>
    <source>
        <strain evidence="2">SpSt-855</strain>
    </source>
</reference>
<gene>
    <name evidence="2" type="ORF">ENW50_00195</name>
</gene>
<dbReference type="EMBL" id="DTKL01000003">
    <property type="protein sequence ID" value="HGY93101.1"/>
    <property type="molecule type" value="Genomic_DNA"/>
</dbReference>
<proteinExistence type="predicted"/>
<keyword evidence="1" id="KW-0175">Coiled coil</keyword>
<evidence type="ECO:0000313" key="2">
    <source>
        <dbReference type="EMBL" id="HGY93101.1"/>
    </source>
</evidence>
<dbReference type="AlphaFoldDB" id="A0A7V4XQ55"/>
<protein>
    <submittedName>
        <fullName evidence="2">Uncharacterized protein</fullName>
    </submittedName>
</protein>
<accession>A0A7V4XQ55</accession>
<evidence type="ECO:0000256" key="1">
    <source>
        <dbReference type="SAM" id="Coils"/>
    </source>
</evidence>
<name>A0A7V4XQ55_9BACT</name>
<comment type="caution">
    <text evidence="2">The sequence shown here is derived from an EMBL/GenBank/DDBJ whole genome shotgun (WGS) entry which is preliminary data.</text>
</comment>